<dbReference type="RefSeq" id="WP_172356483.1">
    <property type="nucleotide sequence ID" value="NZ_BLLH01000005.1"/>
</dbReference>
<protein>
    <submittedName>
        <fullName evidence="1">Uncharacterized protein</fullName>
    </submittedName>
</protein>
<organism evidence="1 2">
    <name type="scientific">Pseudolactococcus insecticola</name>
    <dbReference type="NCBI Taxonomy" id="2709158"/>
    <lineage>
        <taxon>Bacteria</taxon>
        <taxon>Bacillati</taxon>
        <taxon>Bacillota</taxon>
        <taxon>Bacilli</taxon>
        <taxon>Lactobacillales</taxon>
        <taxon>Streptococcaceae</taxon>
        <taxon>Pseudolactococcus</taxon>
    </lineage>
</organism>
<gene>
    <name evidence="1" type="ORF">Hs20B_11040</name>
</gene>
<reference evidence="1 2" key="1">
    <citation type="submission" date="2020-02" db="EMBL/GenBank/DDBJ databases">
        <title>Draft genome sequence of Lactococcus sp. Hs20B0-1.</title>
        <authorList>
            <person name="Noda S."/>
            <person name="Yuki M."/>
            <person name="Ohkuma M."/>
        </authorList>
    </citation>
    <scope>NUCLEOTIDE SEQUENCE [LARGE SCALE GENOMIC DNA]</scope>
    <source>
        <strain evidence="1 2">Hs20B0-1</strain>
    </source>
</reference>
<dbReference type="EMBL" id="BLLH01000005">
    <property type="protein sequence ID" value="GFH40706.1"/>
    <property type="molecule type" value="Genomic_DNA"/>
</dbReference>
<keyword evidence="2" id="KW-1185">Reference proteome</keyword>
<sequence length="105" mass="11931">MNLRKYLGKNVKVIFIDGQILQGYDGKALPSKLLIDNEEAQKIVEQMRLPKGFDGLRPVTYEAEDYIAIFIDPETGEEIKTKFVTVSFRKTGSHLTPKKTKKDKG</sequence>
<comment type="caution">
    <text evidence="1">The sequence shown here is derived from an EMBL/GenBank/DDBJ whole genome shotgun (WGS) entry which is preliminary data.</text>
</comment>
<dbReference type="Proteomes" id="UP000475928">
    <property type="component" value="Unassembled WGS sequence"/>
</dbReference>
<evidence type="ECO:0000313" key="2">
    <source>
        <dbReference type="Proteomes" id="UP000475928"/>
    </source>
</evidence>
<name>A0A6A0B6Y1_9LACT</name>
<proteinExistence type="predicted"/>
<accession>A0A6A0B6Y1</accession>
<dbReference type="AlphaFoldDB" id="A0A6A0B6Y1"/>
<evidence type="ECO:0000313" key="1">
    <source>
        <dbReference type="EMBL" id="GFH40706.1"/>
    </source>
</evidence>